<protein>
    <submittedName>
        <fullName evidence="7">Phosphate:Na+ symporter</fullName>
    </submittedName>
</protein>
<reference evidence="7 8" key="1">
    <citation type="submission" date="2016-10" db="EMBL/GenBank/DDBJ databases">
        <authorList>
            <person name="de Groot N.N."/>
        </authorList>
    </citation>
    <scope>NUCLEOTIDE SEQUENCE [LARGE SCALE GENOMIC DNA]</scope>
    <source>
        <strain evidence="7 8">CCM7597</strain>
    </source>
</reference>
<dbReference type="Pfam" id="PF02690">
    <property type="entry name" value="Na_Pi_cotrans"/>
    <property type="match status" value="2"/>
</dbReference>
<dbReference type="PANTHER" id="PTHR10010:SF46">
    <property type="entry name" value="SODIUM-DEPENDENT PHOSPHATE TRANSPORT PROTEIN 2B"/>
    <property type="match status" value="1"/>
</dbReference>
<keyword evidence="2" id="KW-1003">Cell membrane</keyword>
<keyword evidence="8" id="KW-1185">Reference proteome</keyword>
<feature type="transmembrane region" description="Helical" evidence="6">
    <location>
        <begin position="129"/>
        <end position="152"/>
    </location>
</feature>
<sequence>MLMELISKLTVLLLMFLFGLQCLKIGLFQLSYHRTKQWIQQFSSNPFTAILTGFAATGLLQSSSVVIVLAMGLVTTKYMKVTQAIGIMLGANLGTTITGEILSLSLHLPYATLLIAGVLMIIIQHQKTFAWGTILFGLAVIFLALENLGGSISDMMVLPGAEDWVSSLNDSAISALFFGIIGSGLIQSSSAMFGVTLSLLDQGAISMSSAIAVILGTNIGTCITASIAGVALDKQARVVASSHIWYNLISVMLFLPFLSFLDTVSQWLTPDPGRQLAHLAVLFNTLTIFFFYPFLKPFEKWLTRLHNK</sequence>
<keyword evidence="5 6" id="KW-0472">Membrane</keyword>
<organism evidence="7 8">
    <name type="scientific">Thalassobacillus cyri</name>
    <dbReference type="NCBI Taxonomy" id="571932"/>
    <lineage>
        <taxon>Bacteria</taxon>
        <taxon>Bacillati</taxon>
        <taxon>Bacillota</taxon>
        <taxon>Bacilli</taxon>
        <taxon>Bacillales</taxon>
        <taxon>Bacillaceae</taxon>
        <taxon>Thalassobacillus</taxon>
    </lineage>
</organism>
<dbReference type="RefSeq" id="WP_176791553.1">
    <property type="nucleotide sequence ID" value="NZ_FNQR01000011.1"/>
</dbReference>
<feature type="transmembrane region" description="Helical" evidence="6">
    <location>
        <begin position="276"/>
        <end position="295"/>
    </location>
</feature>
<evidence type="ECO:0000256" key="4">
    <source>
        <dbReference type="ARBA" id="ARBA00022989"/>
    </source>
</evidence>
<feature type="transmembrane region" description="Helical" evidence="6">
    <location>
        <begin position="212"/>
        <end position="232"/>
    </location>
</feature>
<dbReference type="GO" id="GO:0044341">
    <property type="term" value="P:sodium-dependent phosphate transport"/>
    <property type="evidence" value="ECO:0007669"/>
    <property type="project" value="InterPro"/>
</dbReference>
<feature type="transmembrane region" description="Helical" evidence="6">
    <location>
        <begin position="244"/>
        <end position="264"/>
    </location>
</feature>
<feature type="transmembrane region" description="Helical" evidence="6">
    <location>
        <begin position="172"/>
        <end position="200"/>
    </location>
</feature>
<evidence type="ECO:0000256" key="3">
    <source>
        <dbReference type="ARBA" id="ARBA00022692"/>
    </source>
</evidence>
<dbReference type="GO" id="GO:0005886">
    <property type="term" value="C:plasma membrane"/>
    <property type="evidence" value="ECO:0007669"/>
    <property type="project" value="UniProtKB-SubCell"/>
</dbReference>
<dbReference type="EMBL" id="FNQR01000011">
    <property type="protein sequence ID" value="SEA96455.1"/>
    <property type="molecule type" value="Genomic_DNA"/>
</dbReference>
<keyword evidence="4 6" id="KW-1133">Transmembrane helix</keyword>
<dbReference type="GO" id="GO:0005436">
    <property type="term" value="F:sodium:phosphate symporter activity"/>
    <property type="evidence" value="ECO:0007669"/>
    <property type="project" value="InterPro"/>
</dbReference>
<dbReference type="InterPro" id="IPR003841">
    <property type="entry name" value="Na/Pi_transpt"/>
</dbReference>
<feature type="transmembrane region" description="Helical" evidence="6">
    <location>
        <begin position="104"/>
        <end position="122"/>
    </location>
</feature>
<dbReference type="AlphaFoldDB" id="A0A1H4FGQ7"/>
<dbReference type="PANTHER" id="PTHR10010">
    <property type="entry name" value="SOLUTE CARRIER FAMILY 34 SODIUM PHOSPHATE , MEMBER 2-RELATED"/>
    <property type="match status" value="1"/>
</dbReference>
<feature type="transmembrane region" description="Helical" evidence="6">
    <location>
        <begin position="48"/>
        <end position="74"/>
    </location>
</feature>
<evidence type="ECO:0000256" key="6">
    <source>
        <dbReference type="SAM" id="Phobius"/>
    </source>
</evidence>
<evidence type="ECO:0000256" key="1">
    <source>
        <dbReference type="ARBA" id="ARBA00004651"/>
    </source>
</evidence>
<keyword evidence="3 6" id="KW-0812">Transmembrane</keyword>
<dbReference type="STRING" id="571932.SAMN05421743_111103"/>
<dbReference type="Proteomes" id="UP000198584">
    <property type="component" value="Unassembled WGS sequence"/>
</dbReference>
<accession>A0A1H4FGQ7</accession>
<evidence type="ECO:0000313" key="7">
    <source>
        <dbReference type="EMBL" id="SEA96455.1"/>
    </source>
</evidence>
<name>A0A1H4FGQ7_9BACI</name>
<proteinExistence type="predicted"/>
<evidence type="ECO:0000313" key="8">
    <source>
        <dbReference type="Proteomes" id="UP000198584"/>
    </source>
</evidence>
<dbReference type="NCBIfam" id="NF037997">
    <property type="entry name" value="Na_Pi_symport"/>
    <property type="match status" value="1"/>
</dbReference>
<comment type="subcellular location">
    <subcellularLocation>
        <location evidence="1">Cell membrane</location>
        <topology evidence="1">Multi-pass membrane protein</topology>
    </subcellularLocation>
</comment>
<gene>
    <name evidence="7" type="ORF">SAMN05421743_111103</name>
</gene>
<evidence type="ECO:0000256" key="2">
    <source>
        <dbReference type="ARBA" id="ARBA00022475"/>
    </source>
</evidence>
<evidence type="ECO:0000256" key="5">
    <source>
        <dbReference type="ARBA" id="ARBA00023136"/>
    </source>
</evidence>